<proteinExistence type="predicted"/>
<dbReference type="Proteomes" id="UP000298021">
    <property type="component" value="Unassembled WGS sequence"/>
</dbReference>
<comment type="caution">
    <text evidence="1">The sequence shown here is derived from an EMBL/GenBank/DDBJ whole genome shotgun (WGS) entry which is preliminary data.</text>
</comment>
<keyword evidence="2" id="KW-1185">Reference proteome</keyword>
<gene>
    <name evidence="1" type="ORF">EGT49_07900</name>
</gene>
<name>A0A4Z0JJ06_9LACO</name>
<dbReference type="EMBL" id="RKLY01000018">
    <property type="protein sequence ID" value="TGD22836.1"/>
    <property type="molecule type" value="Genomic_DNA"/>
</dbReference>
<evidence type="ECO:0000313" key="1">
    <source>
        <dbReference type="EMBL" id="TGD22836.1"/>
    </source>
</evidence>
<evidence type="ECO:0000313" key="2">
    <source>
        <dbReference type="Proteomes" id="UP000298021"/>
    </source>
</evidence>
<accession>A0A4Z0JJ06</accession>
<reference evidence="1 2" key="1">
    <citation type="submission" date="2018-10" db="EMBL/GenBank/DDBJ databases">
        <title>Lactobacillus sp. R7 and Lactobacillus sp. R19 isolated from fermented mustard green product of Taiwan.</title>
        <authorList>
            <person name="Lin S.-T."/>
        </authorList>
    </citation>
    <scope>NUCLEOTIDE SEQUENCE [LARGE SCALE GENOMIC DNA]</scope>
    <source>
        <strain evidence="1 2">BCRC 81127</strain>
    </source>
</reference>
<sequence>MLKEIRIDNHFEKVTINDFRFDIVYLSFSTLSPYYALINNVKFSNDSNGKVLIDNGFNMGTRDNRFCSMLVKDGLVDRHSVELVQLSKDDVVRISANKLFANYLGALEYSGFNSVQLKLLSAGISI</sequence>
<dbReference type="RefSeq" id="WP_135373170.1">
    <property type="nucleotide sequence ID" value="NZ_RKLY01000018.1"/>
</dbReference>
<dbReference type="AlphaFoldDB" id="A0A4Z0JJ06"/>
<organism evidence="1 2">
    <name type="scientific">Companilactobacillus suantsaicola</name>
    <dbReference type="NCBI Taxonomy" id="2487723"/>
    <lineage>
        <taxon>Bacteria</taxon>
        <taxon>Bacillati</taxon>
        <taxon>Bacillota</taxon>
        <taxon>Bacilli</taxon>
        <taxon>Lactobacillales</taxon>
        <taxon>Lactobacillaceae</taxon>
        <taxon>Companilactobacillus</taxon>
    </lineage>
</organism>
<protein>
    <submittedName>
        <fullName evidence="1">Uncharacterized protein</fullName>
    </submittedName>
</protein>